<accession>A0ABN5LTP4</accession>
<organism evidence="2 3">
    <name type="scientific">Streptococcus sobrinus</name>
    <dbReference type="NCBI Taxonomy" id="1310"/>
    <lineage>
        <taxon>Bacteria</taxon>
        <taxon>Bacillati</taxon>
        <taxon>Bacillota</taxon>
        <taxon>Bacilli</taxon>
        <taxon>Lactobacillales</taxon>
        <taxon>Streptococcaceae</taxon>
        <taxon>Streptococcus</taxon>
    </lineage>
</organism>
<gene>
    <name evidence="2" type="ORF">DK182_10690</name>
</gene>
<dbReference type="RefSeq" id="WP_019795300.1">
    <property type="nucleotide sequence ID" value="NZ_CP029490.1"/>
</dbReference>
<dbReference type="InterPro" id="IPR011249">
    <property type="entry name" value="Metalloenz_LuxS/M16"/>
</dbReference>
<protein>
    <submittedName>
        <fullName evidence="2">Insulinase family protein</fullName>
    </submittedName>
</protein>
<reference evidence="2 3" key="1">
    <citation type="submission" date="2018-05" db="EMBL/GenBank/DDBJ databases">
        <title>Complete genome sequences of Streptococcus sobrinus.</title>
        <authorList>
            <person name="Sales M."/>
            <person name="Jensen P.A."/>
        </authorList>
    </citation>
    <scope>NUCLEOTIDE SEQUENCE [LARGE SCALE GENOMIC DNA]</scope>
    <source>
        <strain evidence="2 3">SL1</strain>
    </source>
</reference>
<evidence type="ECO:0000313" key="2">
    <source>
        <dbReference type="EMBL" id="AWN21748.1"/>
    </source>
</evidence>
<dbReference type="InterPro" id="IPR007863">
    <property type="entry name" value="Peptidase_M16_C"/>
</dbReference>
<dbReference type="EMBL" id="CP029490">
    <property type="protein sequence ID" value="AWN21748.1"/>
    <property type="molecule type" value="Genomic_DNA"/>
</dbReference>
<dbReference type="SUPFAM" id="SSF63411">
    <property type="entry name" value="LuxS/MPP-like metallohydrolase"/>
    <property type="match status" value="2"/>
</dbReference>
<dbReference type="Proteomes" id="UP000245369">
    <property type="component" value="Chromosome"/>
</dbReference>
<dbReference type="PANTHER" id="PTHR11851">
    <property type="entry name" value="METALLOPROTEASE"/>
    <property type="match status" value="1"/>
</dbReference>
<proteinExistence type="predicted"/>
<dbReference type="Gene3D" id="3.30.830.10">
    <property type="entry name" value="Metalloenzyme, LuxS/M16 peptidase-like"/>
    <property type="match status" value="2"/>
</dbReference>
<dbReference type="Pfam" id="PF05193">
    <property type="entry name" value="Peptidase_M16_C"/>
    <property type="match status" value="1"/>
</dbReference>
<dbReference type="InterPro" id="IPR050361">
    <property type="entry name" value="MPP/UQCRC_Complex"/>
</dbReference>
<evidence type="ECO:0000259" key="1">
    <source>
        <dbReference type="Pfam" id="PF05193"/>
    </source>
</evidence>
<evidence type="ECO:0000313" key="3">
    <source>
        <dbReference type="Proteomes" id="UP000245369"/>
    </source>
</evidence>
<keyword evidence="3" id="KW-1185">Reference proteome</keyword>
<sequence length="415" mass="48498">MKIVDGVNLHLIKTEKFKTNHLTFRFTGERLKKTVAKRVLVAQMLATANADFPSSQKLRKTLARLYGTSLSTRVSTKGKAHILDIDLEFISPSYLEKTDFQHEIFDLLYTILYKPLITLEQFQSKVFDVEKANLISYLEADKEDSFYLSELGLYDLFYHDDNLKVSKYARVDLVEQENSFTAYQEFQRMLKEDQIDIFLLGDFEASSVLEEINRFPFQARKLYRFVNFTQDRLNITQEKIDRQDDHQSILQLGYHLPLTYSHPDYPIALVLNGLLGGFAHSRLFTQVREKEGLAYSISSQVHPYTVLLQVYAGIDKRQREKTLRMINQEWHNLKAGRYSSHLLQQTKQLLLNDYYLAQDSPKILIERAYNQKYLAKNDENLPKWPDRIAAVNKADIMQLARKIHLQALYYLEGGK</sequence>
<dbReference type="PANTHER" id="PTHR11851:SF186">
    <property type="entry name" value="INACTIVE METALLOPROTEASE YMFF-RELATED"/>
    <property type="match status" value="1"/>
</dbReference>
<name>A0ABN5LTP4_9STRE</name>
<dbReference type="NCBIfam" id="NF047422">
    <property type="entry name" value="YfmF_fam"/>
    <property type="match status" value="1"/>
</dbReference>
<dbReference type="GeneID" id="93924970"/>
<feature type="domain" description="Peptidase M16 C-terminal" evidence="1">
    <location>
        <begin position="186"/>
        <end position="349"/>
    </location>
</feature>